<name>A0A7C9DH24_OPUST</name>
<dbReference type="PANTHER" id="PTHR36757:SF1">
    <property type="entry name" value="GENOME ASSEMBLY, CHROMOSOME: A04"/>
    <property type="match status" value="1"/>
</dbReference>
<dbReference type="PANTHER" id="PTHR36757">
    <property type="entry name" value="BNAANNG22500D PROTEIN"/>
    <property type="match status" value="1"/>
</dbReference>
<feature type="compositionally biased region" description="Basic and acidic residues" evidence="1">
    <location>
        <begin position="106"/>
        <end position="118"/>
    </location>
</feature>
<feature type="compositionally biased region" description="Polar residues" evidence="1">
    <location>
        <begin position="153"/>
        <end position="163"/>
    </location>
</feature>
<dbReference type="EMBL" id="GISG01126412">
    <property type="protein sequence ID" value="MBA4641946.1"/>
    <property type="molecule type" value="Transcribed_RNA"/>
</dbReference>
<feature type="compositionally biased region" description="Polar residues" evidence="1">
    <location>
        <begin position="178"/>
        <end position="199"/>
    </location>
</feature>
<evidence type="ECO:0000313" key="2">
    <source>
        <dbReference type="EMBL" id="MBA4641946.1"/>
    </source>
</evidence>
<proteinExistence type="predicted"/>
<feature type="compositionally biased region" description="Basic and acidic residues" evidence="1">
    <location>
        <begin position="167"/>
        <end position="177"/>
    </location>
</feature>
<dbReference type="AlphaFoldDB" id="A0A7C9DH24"/>
<feature type="region of interest" description="Disordered" evidence="1">
    <location>
        <begin position="153"/>
        <end position="208"/>
    </location>
</feature>
<reference evidence="2" key="2">
    <citation type="submission" date="2020-07" db="EMBL/GenBank/DDBJ databases">
        <authorList>
            <person name="Vera ALvarez R."/>
            <person name="Arias-Moreno D.M."/>
            <person name="Jimenez-Jacinto V."/>
            <person name="Jimenez-Bremont J.F."/>
            <person name="Swaminathan K."/>
            <person name="Moose S.P."/>
            <person name="Guerrero-Gonzalez M.L."/>
            <person name="Marino-Ramirez L."/>
            <person name="Landsman D."/>
            <person name="Rodriguez-Kessler M."/>
            <person name="Delgado-Sanchez P."/>
        </authorList>
    </citation>
    <scope>NUCLEOTIDE SEQUENCE</scope>
    <source>
        <tissue evidence="2">Cladode</tissue>
    </source>
</reference>
<reference evidence="2" key="1">
    <citation type="journal article" date="2013" name="J. Plant Res.">
        <title>Effect of fungi and light on seed germination of three Opuntia species from semiarid lands of central Mexico.</title>
        <authorList>
            <person name="Delgado-Sanchez P."/>
            <person name="Jimenez-Bremont J.F."/>
            <person name="Guerrero-Gonzalez Mde L."/>
            <person name="Flores J."/>
        </authorList>
    </citation>
    <scope>NUCLEOTIDE SEQUENCE</scope>
    <source>
        <tissue evidence="2">Cladode</tissue>
    </source>
</reference>
<feature type="region of interest" description="Disordered" evidence="1">
    <location>
        <begin position="87"/>
        <end position="120"/>
    </location>
</feature>
<feature type="compositionally biased region" description="Low complexity" evidence="1">
    <location>
        <begin position="91"/>
        <end position="105"/>
    </location>
</feature>
<accession>A0A7C9DH24</accession>
<evidence type="ECO:0000256" key="1">
    <source>
        <dbReference type="SAM" id="MobiDB-lite"/>
    </source>
</evidence>
<organism evidence="2">
    <name type="scientific">Opuntia streptacantha</name>
    <name type="common">Prickly pear cactus</name>
    <name type="synonym">Opuntia cardona</name>
    <dbReference type="NCBI Taxonomy" id="393608"/>
    <lineage>
        <taxon>Eukaryota</taxon>
        <taxon>Viridiplantae</taxon>
        <taxon>Streptophyta</taxon>
        <taxon>Embryophyta</taxon>
        <taxon>Tracheophyta</taxon>
        <taxon>Spermatophyta</taxon>
        <taxon>Magnoliopsida</taxon>
        <taxon>eudicotyledons</taxon>
        <taxon>Gunneridae</taxon>
        <taxon>Pentapetalae</taxon>
        <taxon>Caryophyllales</taxon>
        <taxon>Cactineae</taxon>
        <taxon>Cactaceae</taxon>
        <taxon>Opuntioideae</taxon>
        <taxon>Opuntia</taxon>
    </lineage>
</organism>
<sequence length="248" mass="27692">MAVELCRDNSSRGLGMSMNKSPRISFSHDLNQSDIIPIERLSSSLPDYDFDFDFCVSKRSFDQESSLADELFANGIILPIQIKNKSMPRKSVSASSSPLSASSVPRQEESNEREEKQGSSKSFWKFKRSKSFNCGSLYKKGLLWPLPLLSRSKSTGSTASDKGSMSPKDEVSHHQNHDNFNGGLTQHYQKNRTSPQHQQKPPLKKNYGSASSYNYGVLQVSPVLHVPTEKLLGLASIFYHGKDKGKKK</sequence>
<protein>
    <submittedName>
        <fullName evidence="2">Uncharacterized protein</fullName>
    </submittedName>
</protein>